<gene>
    <name evidence="8" type="ORF">ACFQJ4_02455</name>
</gene>
<dbReference type="Proteomes" id="UP001596398">
    <property type="component" value="Unassembled WGS sequence"/>
</dbReference>
<dbReference type="InterPro" id="IPR013971">
    <property type="entry name" value="HalX_domain"/>
</dbReference>
<keyword evidence="5" id="KW-0804">Transcription</keyword>
<keyword evidence="9" id="KW-1185">Reference proteome</keyword>
<dbReference type="GeneID" id="79265836"/>
<dbReference type="RefSeq" id="WP_276235171.1">
    <property type="nucleotide sequence ID" value="NZ_CP119802.1"/>
</dbReference>
<sequence>MSTNGPGARVLLAEDEEGLATLYASWLREHHEVTVVADGTAALEAYDGHDVVLLDRMMPELSGGETLGALRDRGIDVPVAMVTAVEPDLDLAGMPFDEYLYKPVPRADLREAVSRLAARGAYDDRLRRHYALAAKLATLEEHVPASELAGSEAYAELEAEFAALDADLFDAGGDLDDDDLAAVLRGGDA</sequence>
<dbReference type="PANTHER" id="PTHR48111">
    <property type="entry name" value="REGULATOR OF RPOS"/>
    <property type="match status" value="1"/>
</dbReference>
<dbReference type="Pfam" id="PF00072">
    <property type="entry name" value="Response_reg"/>
    <property type="match status" value="1"/>
</dbReference>
<dbReference type="Gene3D" id="3.40.50.2300">
    <property type="match status" value="1"/>
</dbReference>
<dbReference type="EMBL" id="JBHTAP010000001">
    <property type="protein sequence ID" value="MFC7234172.1"/>
    <property type="molecule type" value="Genomic_DNA"/>
</dbReference>
<reference evidence="8 9" key="1">
    <citation type="journal article" date="2019" name="Int. J. Syst. Evol. Microbiol.">
        <title>The Global Catalogue of Microorganisms (GCM) 10K type strain sequencing project: providing services to taxonomists for standard genome sequencing and annotation.</title>
        <authorList>
            <consortium name="The Broad Institute Genomics Platform"/>
            <consortium name="The Broad Institute Genome Sequencing Center for Infectious Disease"/>
            <person name="Wu L."/>
            <person name="Ma J."/>
        </authorList>
    </citation>
    <scope>NUCLEOTIDE SEQUENCE [LARGE SCALE GENOMIC DNA]</scope>
    <source>
        <strain evidence="8 9">DT85</strain>
    </source>
</reference>
<evidence type="ECO:0000259" key="7">
    <source>
        <dbReference type="PROSITE" id="PS50110"/>
    </source>
</evidence>
<dbReference type="Pfam" id="PF08663">
    <property type="entry name" value="HalX"/>
    <property type="match status" value="1"/>
</dbReference>
<evidence type="ECO:0000256" key="1">
    <source>
        <dbReference type="ARBA" id="ARBA00022553"/>
    </source>
</evidence>
<feature type="domain" description="Response regulatory" evidence="7">
    <location>
        <begin position="9"/>
        <end position="117"/>
    </location>
</feature>
<comment type="caution">
    <text evidence="8">The sequence shown here is derived from an EMBL/GenBank/DDBJ whole genome shotgun (WGS) entry which is preliminary data.</text>
</comment>
<evidence type="ECO:0000256" key="6">
    <source>
        <dbReference type="PROSITE-ProRule" id="PRU00169"/>
    </source>
</evidence>
<organism evidence="8 9">
    <name type="scientific">Halosegnis marinus</name>
    <dbReference type="NCBI Taxonomy" id="3034023"/>
    <lineage>
        <taxon>Archaea</taxon>
        <taxon>Methanobacteriati</taxon>
        <taxon>Methanobacteriota</taxon>
        <taxon>Stenosarchaea group</taxon>
        <taxon>Halobacteria</taxon>
        <taxon>Halobacteriales</taxon>
        <taxon>Natronomonadaceae</taxon>
        <taxon>Halosegnis</taxon>
    </lineage>
</organism>
<dbReference type="InterPro" id="IPR039420">
    <property type="entry name" value="WalR-like"/>
</dbReference>
<proteinExistence type="predicted"/>
<evidence type="ECO:0000256" key="4">
    <source>
        <dbReference type="ARBA" id="ARBA00023125"/>
    </source>
</evidence>
<dbReference type="GO" id="GO:0000160">
    <property type="term" value="P:phosphorelay signal transduction system"/>
    <property type="evidence" value="ECO:0007669"/>
    <property type="project" value="UniProtKB-KW"/>
</dbReference>
<dbReference type="CDD" id="cd00156">
    <property type="entry name" value="REC"/>
    <property type="match status" value="1"/>
</dbReference>
<dbReference type="PANTHER" id="PTHR48111:SF1">
    <property type="entry name" value="TWO-COMPONENT RESPONSE REGULATOR ORR33"/>
    <property type="match status" value="1"/>
</dbReference>
<protein>
    <submittedName>
        <fullName evidence="8">HalX domain-containing protein</fullName>
    </submittedName>
</protein>
<dbReference type="GO" id="GO:0003677">
    <property type="term" value="F:DNA binding"/>
    <property type="evidence" value="ECO:0007669"/>
    <property type="project" value="UniProtKB-KW"/>
</dbReference>
<dbReference type="SMART" id="SM00448">
    <property type="entry name" value="REC"/>
    <property type="match status" value="1"/>
</dbReference>
<keyword evidence="1 6" id="KW-0597">Phosphoprotein</keyword>
<evidence type="ECO:0000256" key="5">
    <source>
        <dbReference type="ARBA" id="ARBA00023163"/>
    </source>
</evidence>
<feature type="modified residue" description="4-aspartylphosphate" evidence="6">
    <location>
        <position position="55"/>
    </location>
</feature>
<dbReference type="InterPro" id="IPR001789">
    <property type="entry name" value="Sig_transdc_resp-reg_receiver"/>
</dbReference>
<evidence type="ECO:0000256" key="2">
    <source>
        <dbReference type="ARBA" id="ARBA00023012"/>
    </source>
</evidence>
<dbReference type="AlphaFoldDB" id="A0ABD5ZKZ2"/>
<name>A0ABD5ZKZ2_9EURY</name>
<dbReference type="PROSITE" id="PS50110">
    <property type="entry name" value="RESPONSE_REGULATORY"/>
    <property type="match status" value="1"/>
</dbReference>
<dbReference type="SUPFAM" id="SSF52172">
    <property type="entry name" value="CheY-like"/>
    <property type="match status" value="1"/>
</dbReference>
<evidence type="ECO:0000313" key="8">
    <source>
        <dbReference type="EMBL" id="MFC7234172.1"/>
    </source>
</evidence>
<dbReference type="InterPro" id="IPR011006">
    <property type="entry name" value="CheY-like_superfamily"/>
</dbReference>
<evidence type="ECO:0000256" key="3">
    <source>
        <dbReference type="ARBA" id="ARBA00023015"/>
    </source>
</evidence>
<keyword evidence="4" id="KW-0238">DNA-binding</keyword>
<evidence type="ECO:0000313" key="9">
    <source>
        <dbReference type="Proteomes" id="UP001596398"/>
    </source>
</evidence>
<accession>A0ABD5ZKZ2</accession>
<keyword evidence="3" id="KW-0805">Transcription regulation</keyword>
<keyword evidence="2" id="KW-0902">Two-component regulatory system</keyword>